<dbReference type="InterPro" id="IPR055347">
    <property type="entry name" value="UTP6_N"/>
</dbReference>
<dbReference type="Proteomes" id="UP000664859">
    <property type="component" value="Unassembled WGS sequence"/>
</dbReference>
<reference evidence="8" key="1">
    <citation type="submission" date="2021-02" db="EMBL/GenBank/DDBJ databases">
        <title>First Annotated Genome of the Yellow-green Alga Tribonema minus.</title>
        <authorList>
            <person name="Mahan K.M."/>
        </authorList>
    </citation>
    <scope>NUCLEOTIDE SEQUENCE</scope>
    <source>
        <strain evidence="8">UTEX B ZZ1240</strain>
    </source>
</reference>
<dbReference type="GO" id="GO:0030515">
    <property type="term" value="F:snoRNA binding"/>
    <property type="evidence" value="ECO:0007669"/>
    <property type="project" value="InterPro"/>
</dbReference>
<keyword evidence="5" id="KW-0539">Nucleus</keyword>
<evidence type="ECO:0000256" key="6">
    <source>
        <dbReference type="SAM" id="MobiDB-lite"/>
    </source>
</evidence>
<dbReference type="GO" id="GO:0032040">
    <property type="term" value="C:small-subunit processome"/>
    <property type="evidence" value="ECO:0007669"/>
    <property type="project" value="TreeGrafter"/>
</dbReference>
<comment type="caution">
    <text evidence="8">The sequence shown here is derived from an EMBL/GenBank/DDBJ whole genome shotgun (WGS) entry which is preliminary data.</text>
</comment>
<evidence type="ECO:0000256" key="2">
    <source>
        <dbReference type="ARBA" id="ARBA00010734"/>
    </source>
</evidence>
<dbReference type="AlphaFoldDB" id="A0A835YXJ8"/>
<comment type="similarity">
    <text evidence="2">Belongs to the UTP6 family.</text>
</comment>
<dbReference type="InterPro" id="IPR013949">
    <property type="entry name" value="Utp6"/>
</dbReference>
<evidence type="ECO:0000256" key="5">
    <source>
        <dbReference type="ARBA" id="ARBA00023242"/>
    </source>
</evidence>
<dbReference type="SMART" id="SM00386">
    <property type="entry name" value="HAT"/>
    <property type="match status" value="3"/>
</dbReference>
<dbReference type="PANTHER" id="PTHR23271:SF1">
    <property type="entry name" value="U3 SMALL NUCLEOLAR RNA-ASSOCIATED PROTEIN 6 HOMOLOG"/>
    <property type="match status" value="1"/>
</dbReference>
<dbReference type="EMBL" id="JAFCMP010000223">
    <property type="protein sequence ID" value="KAG5183286.1"/>
    <property type="molecule type" value="Genomic_DNA"/>
</dbReference>
<gene>
    <name evidence="8" type="ORF">JKP88DRAFT_261098</name>
</gene>
<sequence>MGDTVQAVMDRMVPDLEDMQRKGVFTREEVRAIAARRRDHEYLARRRQARKVDFLRYIEYELNLEILRKIRRKKFPGDVSLCLQHIDFAAKQTSTKILSRIFGRALQLHPHNAGLWIKAASWEFFDCANAVAARVLLQRALRINGVNQRLWVQYFRLEWCYLQKVIGRQQVLGLIEDDSEGGEGVGDAGGLDIPEVQGEGESSGPDFSQVAAAEQEEGKASQKKRSASRQVVMSDATKQFYKGGVPLAIFRAARKALPDDIALRGHCLQVCCTEFPELSKHVQSAILDSLKEDFPASAEAWALRAQHPLLVLQGYEDEDLAAVVDAEGQCIQAFEAAVKSSAGDGADIWLQYSQFLHARLSEADVSRAVDLSAVLEGVLQRAVNQVLCTAKAESGISASAQQALPELTLQYASLLLHAGGRDSDVRAVLEKTREVCPADVNTALFLAALLQREALLANPSSESGHTMAQEVLRSALKAQPSPSSPGIPRLWQAILELLQCAATAGSAVDDDSDSDTMRDEIQRAYKDAITACAHPDHGHHEALADFVKGYHALLLESEGLTAASAALQWCCDSFGLRAAAGADAMTKRGGIAIVMLHTIACTAYTWCGTVELWNAYHDFELQEGKPQAAAAIAWRAQQQGISLTDA</sequence>
<dbReference type="SUPFAM" id="SSF48452">
    <property type="entry name" value="TPR-like"/>
    <property type="match status" value="1"/>
</dbReference>
<comment type="subcellular location">
    <subcellularLocation>
        <location evidence="1">Nucleus</location>
        <location evidence="1">Nucleolus</location>
    </subcellularLocation>
</comment>
<dbReference type="InterPro" id="IPR003107">
    <property type="entry name" value="HAT"/>
</dbReference>
<evidence type="ECO:0000259" key="7">
    <source>
        <dbReference type="Pfam" id="PF08640"/>
    </source>
</evidence>
<keyword evidence="3" id="KW-0698">rRNA processing</keyword>
<keyword evidence="4" id="KW-0677">Repeat</keyword>
<dbReference type="Gene3D" id="1.25.40.10">
    <property type="entry name" value="Tetratricopeptide repeat domain"/>
    <property type="match status" value="2"/>
</dbReference>
<feature type="region of interest" description="Disordered" evidence="6">
    <location>
        <begin position="180"/>
        <end position="230"/>
    </location>
</feature>
<keyword evidence="9" id="KW-1185">Reference proteome</keyword>
<proteinExistence type="inferred from homology"/>
<organism evidence="8 9">
    <name type="scientific">Tribonema minus</name>
    <dbReference type="NCBI Taxonomy" id="303371"/>
    <lineage>
        <taxon>Eukaryota</taxon>
        <taxon>Sar</taxon>
        <taxon>Stramenopiles</taxon>
        <taxon>Ochrophyta</taxon>
        <taxon>PX clade</taxon>
        <taxon>Xanthophyceae</taxon>
        <taxon>Tribonematales</taxon>
        <taxon>Tribonemataceae</taxon>
        <taxon>Tribonema</taxon>
    </lineage>
</organism>
<dbReference type="Pfam" id="PF08640">
    <property type="entry name" value="U3_assoc_6"/>
    <property type="match status" value="1"/>
</dbReference>
<dbReference type="PANTHER" id="PTHR23271">
    <property type="entry name" value="HEPATOCELLULAR CARCINOMA-ASSOCIATED ANTIGEN 66"/>
    <property type="match status" value="1"/>
</dbReference>
<accession>A0A835YXJ8</accession>
<evidence type="ECO:0000256" key="3">
    <source>
        <dbReference type="ARBA" id="ARBA00022552"/>
    </source>
</evidence>
<evidence type="ECO:0000256" key="1">
    <source>
        <dbReference type="ARBA" id="ARBA00004604"/>
    </source>
</evidence>
<protein>
    <submittedName>
        <fullName evidence="8">U3 small nucleolar RNA-associated protein 6-domain-containing protein</fullName>
    </submittedName>
</protein>
<evidence type="ECO:0000256" key="4">
    <source>
        <dbReference type="ARBA" id="ARBA00022737"/>
    </source>
</evidence>
<evidence type="ECO:0000313" key="9">
    <source>
        <dbReference type="Proteomes" id="UP000664859"/>
    </source>
</evidence>
<dbReference type="InterPro" id="IPR011990">
    <property type="entry name" value="TPR-like_helical_dom_sf"/>
</dbReference>
<name>A0A835YXJ8_9STRA</name>
<evidence type="ECO:0000313" key="8">
    <source>
        <dbReference type="EMBL" id="KAG5183286.1"/>
    </source>
</evidence>
<feature type="domain" description="U3 small nucleolar RNA-associated protein 6 N-terminal" evidence="7">
    <location>
        <begin position="9"/>
        <end position="75"/>
    </location>
</feature>
<dbReference type="GO" id="GO:0034388">
    <property type="term" value="C:Pwp2p-containing subcomplex of 90S preribosome"/>
    <property type="evidence" value="ECO:0007669"/>
    <property type="project" value="TreeGrafter"/>
</dbReference>
<dbReference type="OrthoDB" id="28112at2759"/>
<dbReference type="GO" id="GO:0000462">
    <property type="term" value="P:maturation of SSU-rRNA from tricistronic rRNA transcript (SSU-rRNA, 5.8S rRNA, LSU-rRNA)"/>
    <property type="evidence" value="ECO:0007669"/>
    <property type="project" value="InterPro"/>
</dbReference>